<keyword evidence="3 6" id="KW-1133">Transmembrane helix</keyword>
<organism evidence="8 9">
    <name type="scientific">Microbulbifer harenosus</name>
    <dbReference type="NCBI Taxonomy" id="2576840"/>
    <lineage>
        <taxon>Bacteria</taxon>
        <taxon>Pseudomonadati</taxon>
        <taxon>Pseudomonadota</taxon>
        <taxon>Gammaproteobacteria</taxon>
        <taxon>Cellvibrionales</taxon>
        <taxon>Microbulbiferaceae</taxon>
        <taxon>Microbulbifer</taxon>
    </lineage>
</organism>
<evidence type="ECO:0000256" key="6">
    <source>
        <dbReference type="SAM" id="Phobius"/>
    </source>
</evidence>
<feature type="transmembrane region" description="Helical" evidence="6">
    <location>
        <begin position="395"/>
        <end position="419"/>
    </location>
</feature>
<feature type="transmembrane region" description="Helical" evidence="6">
    <location>
        <begin position="364"/>
        <end position="389"/>
    </location>
</feature>
<dbReference type="PROSITE" id="PS50850">
    <property type="entry name" value="MFS"/>
    <property type="match status" value="1"/>
</dbReference>
<keyword evidence="2 6" id="KW-0812">Transmembrane</keyword>
<evidence type="ECO:0000259" key="7">
    <source>
        <dbReference type="PROSITE" id="PS50850"/>
    </source>
</evidence>
<dbReference type="InterPro" id="IPR020846">
    <property type="entry name" value="MFS_dom"/>
</dbReference>
<evidence type="ECO:0000256" key="1">
    <source>
        <dbReference type="ARBA" id="ARBA00004141"/>
    </source>
</evidence>
<dbReference type="SUPFAM" id="SSF103473">
    <property type="entry name" value="MFS general substrate transporter"/>
    <property type="match status" value="1"/>
</dbReference>
<evidence type="ECO:0000313" key="9">
    <source>
        <dbReference type="Proteomes" id="UP000306791"/>
    </source>
</evidence>
<dbReference type="Pfam" id="PF07690">
    <property type="entry name" value="MFS_1"/>
    <property type="match status" value="1"/>
</dbReference>
<evidence type="ECO:0000256" key="5">
    <source>
        <dbReference type="ARBA" id="ARBA00038514"/>
    </source>
</evidence>
<accession>A0ABY2UEG6</accession>
<sequence>MSRIIIMKNLRWAIVSLVAIATIINYIDRTALSVMWPGIADDLGMDSHDYANIMSVFLIAYAVGQAVFGRVFDAVGTRIGFMLSIVVWSISIALHALATSVASFSIFRILLGFGEAGNWPGATKANAEWFPAKERALAQGIFGAGASAGSIIAPPLVAFLYAFLGWQATFVVIALLGFVWLVPWLIIYKSGPEAHPWITQEERELILSGQIAKSSENQDEYVPTLPELLSHRQSWSVILGRFFIEPIWWLFVAWLPLYLNDKFGFDVKAIGASAWIPYCGAAAGALFGGWLSGRLMNAGWSVNKSRKFAVLVGGVCMLPALLATTVASTPAAALALITVILFGFQAAINNIQTLPSDYFSGKSVASLAGISGAVGVISVITAIQLVPIITNDGTYYPPFFILGASLVPLMLISVLFVGGRIAPVRSKQKNKPFAEMVR</sequence>
<proteinExistence type="inferred from homology"/>
<protein>
    <submittedName>
        <fullName evidence="8">MFS transporter</fullName>
    </submittedName>
</protein>
<dbReference type="PANTHER" id="PTHR11662:SF285">
    <property type="entry name" value="HEXURONATE TRANSPORTER"/>
    <property type="match status" value="1"/>
</dbReference>
<evidence type="ECO:0000256" key="4">
    <source>
        <dbReference type="ARBA" id="ARBA00023136"/>
    </source>
</evidence>
<comment type="similarity">
    <text evidence="5">Belongs to the major facilitator superfamily. Phthalate permease family.</text>
</comment>
<name>A0ABY2UEG6_9GAMM</name>
<evidence type="ECO:0000313" key="8">
    <source>
        <dbReference type="EMBL" id="TLM75644.1"/>
    </source>
</evidence>
<keyword evidence="9" id="KW-1185">Reference proteome</keyword>
<feature type="transmembrane region" description="Helical" evidence="6">
    <location>
        <begin position="81"/>
        <end position="111"/>
    </location>
</feature>
<feature type="transmembrane region" description="Helical" evidence="6">
    <location>
        <begin position="275"/>
        <end position="296"/>
    </location>
</feature>
<comment type="subcellular location">
    <subcellularLocation>
        <location evidence="1">Membrane</location>
        <topology evidence="1">Multi-pass membrane protein</topology>
    </subcellularLocation>
</comment>
<dbReference type="InterPro" id="IPR036259">
    <property type="entry name" value="MFS_trans_sf"/>
</dbReference>
<reference evidence="8 9" key="1">
    <citation type="submission" date="2019-05" db="EMBL/GenBank/DDBJ databases">
        <title>Microbulbifer harenosus sp. nov., an alginate-degrading bacterium isolated from coastal sand.</title>
        <authorList>
            <person name="Huang H."/>
            <person name="Mo K."/>
            <person name="Bao S."/>
        </authorList>
    </citation>
    <scope>NUCLEOTIDE SEQUENCE [LARGE SCALE GENOMIC DNA]</scope>
    <source>
        <strain evidence="8 9">HB161719</strain>
    </source>
</reference>
<feature type="transmembrane region" description="Helical" evidence="6">
    <location>
        <begin position="308"/>
        <end position="327"/>
    </location>
</feature>
<dbReference type="PANTHER" id="PTHR11662">
    <property type="entry name" value="SOLUTE CARRIER FAMILY 17"/>
    <property type="match status" value="1"/>
</dbReference>
<gene>
    <name evidence="8" type="ORF">FDY93_15205</name>
</gene>
<dbReference type="InterPro" id="IPR011701">
    <property type="entry name" value="MFS"/>
</dbReference>
<dbReference type="CDD" id="cd17319">
    <property type="entry name" value="MFS_ExuT_GudP_like"/>
    <property type="match status" value="1"/>
</dbReference>
<feature type="transmembrane region" description="Helical" evidence="6">
    <location>
        <begin position="50"/>
        <end position="69"/>
    </location>
</feature>
<feature type="transmembrane region" description="Helical" evidence="6">
    <location>
        <begin position="333"/>
        <end position="352"/>
    </location>
</feature>
<feature type="transmembrane region" description="Helical" evidence="6">
    <location>
        <begin position="164"/>
        <end position="187"/>
    </location>
</feature>
<dbReference type="Proteomes" id="UP000306791">
    <property type="component" value="Unassembled WGS sequence"/>
</dbReference>
<dbReference type="InterPro" id="IPR050382">
    <property type="entry name" value="MFS_Na/Anion_cotransporter"/>
</dbReference>
<feature type="domain" description="Major facilitator superfamily (MFS) profile" evidence="7">
    <location>
        <begin position="14"/>
        <end position="422"/>
    </location>
</feature>
<feature type="transmembrane region" description="Helical" evidence="6">
    <location>
        <begin position="235"/>
        <end position="255"/>
    </location>
</feature>
<comment type="caution">
    <text evidence="8">The sequence shown here is derived from an EMBL/GenBank/DDBJ whole genome shotgun (WGS) entry which is preliminary data.</text>
</comment>
<evidence type="ECO:0000256" key="2">
    <source>
        <dbReference type="ARBA" id="ARBA00022692"/>
    </source>
</evidence>
<keyword evidence="4 6" id="KW-0472">Membrane</keyword>
<feature type="transmembrane region" description="Helical" evidence="6">
    <location>
        <begin position="9"/>
        <end position="27"/>
    </location>
</feature>
<dbReference type="EMBL" id="VANI01000016">
    <property type="protein sequence ID" value="TLM75644.1"/>
    <property type="molecule type" value="Genomic_DNA"/>
</dbReference>
<evidence type="ECO:0000256" key="3">
    <source>
        <dbReference type="ARBA" id="ARBA00022989"/>
    </source>
</evidence>
<dbReference type="Gene3D" id="1.20.1250.20">
    <property type="entry name" value="MFS general substrate transporter like domains"/>
    <property type="match status" value="2"/>
</dbReference>